<feature type="region of interest" description="Disordered" evidence="1">
    <location>
        <begin position="21"/>
        <end position="65"/>
    </location>
</feature>
<evidence type="ECO:0000313" key="2">
    <source>
        <dbReference type="EMBL" id="MCT8506700.1"/>
    </source>
</evidence>
<gene>
    <name evidence="2" type="ORF">KZO87_15080</name>
</gene>
<evidence type="ECO:0000313" key="3">
    <source>
        <dbReference type="Proteomes" id="UP001145353"/>
    </source>
</evidence>
<dbReference type="AlphaFoldDB" id="A0A9X3B4V7"/>
<sequence>MDFIAVALSLLLIRLALHDDTPSQTPARRPHHYHYGPERLVHCQRRPPKPPTRCLHRYSLHKHKD</sequence>
<reference evidence="2" key="2">
    <citation type="journal article" date="2022" name="Syst. Appl. Microbiol.">
        <title>Chromohalobacter moromii sp. nov., a moderately halophilic bacterium isolated from lupine-based moromi fermentation.</title>
        <authorList>
            <person name="Lulf R.H."/>
            <person name="Hilgarth M."/>
            <person name="Ehrmann M.A."/>
        </authorList>
    </citation>
    <scope>NUCLEOTIDE SEQUENCE</scope>
    <source>
        <strain evidence="2">TMW 2.2304</strain>
    </source>
</reference>
<proteinExistence type="predicted"/>
<dbReference type="EMBL" id="JAHXDE010000006">
    <property type="protein sequence ID" value="MCT8506700.1"/>
    <property type="molecule type" value="Genomic_DNA"/>
</dbReference>
<accession>A0A9X3B4V7</accession>
<dbReference type="RefSeq" id="WP_247640604.1">
    <property type="nucleotide sequence ID" value="NZ_JAHXCZ010000006.1"/>
</dbReference>
<evidence type="ECO:0000256" key="1">
    <source>
        <dbReference type="SAM" id="MobiDB-lite"/>
    </source>
</evidence>
<name>A0A9X3B4V7_9GAMM</name>
<comment type="caution">
    <text evidence="2">The sequence shown here is derived from an EMBL/GenBank/DDBJ whole genome shotgun (WGS) entry which is preliminary data.</text>
</comment>
<reference evidence="2" key="1">
    <citation type="submission" date="2021-07" db="EMBL/GenBank/DDBJ databases">
        <authorList>
            <person name="Luelf R.H."/>
        </authorList>
    </citation>
    <scope>NUCLEOTIDE SEQUENCE</scope>
    <source>
        <strain evidence="2">TMW 2.2304</strain>
    </source>
</reference>
<dbReference type="Proteomes" id="UP001145353">
    <property type="component" value="Unassembled WGS sequence"/>
</dbReference>
<keyword evidence="3" id="KW-1185">Reference proteome</keyword>
<feature type="compositionally biased region" description="Basic residues" evidence="1">
    <location>
        <begin position="42"/>
        <end position="65"/>
    </location>
</feature>
<protein>
    <submittedName>
        <fullName evidence="2">Uncharacterized protein</fullName>
    </submittedName>
</protein>
<organism evidence="2 3">
    <name type="scientific">Chromohalobacter moromii</name>
    <dbReference type="NCBI Taxonomy" id="2860329"/>
    <lineage>
        <taxon>Bacteria</taxon>
        <taxon>Pseudomonadati</taxon>
        <taxon>Pseudomonadota</taxon>
        <taxon>Gammaproteobacteria</taxon>
        <taxon>Oceanospirillales</taxon>
        <taxon>Halomonadaceae</taxon>
        <taxon>Chromohalobacter</taxon>
    </lineage>
</organism>